<proteinExistence type="predicted"/>
<dbReference type="AlphaFoldDB" id="A0A180GU93"/>
<reference evidence="3 4" key="3">
    <citation type="journal article" date="2017" name="G3 (Bethesda)">
        <title>Comparative analysis highlights variable genome content of wheat rusts and divergence of the mating loci.</title>
        <authorList>
            <person name="Cuomo C.A."/>
            <person name="Bakkeren G."/>
            <person name="Khalil H.B."/>
            <person name="Panwar V."/>
            <person name="Joly D."/>
            <person name="Linning R."/>
            <person name="Sakthikumar S."/>
            <person name="Song X."/>
            <person name="Adiconis X."/>
            <person name="Fan L."/>
            <person name="Goldberg J.M."/>
            <person name="Levin J.Z."/>
            <person name="Young S."/>
            <person name="Zeng Q."/>
            <person name="Anikster Y."/>
            <person name="Bruce M."/>
            <person name="Wang M."/>
            <person name="Yin C."/>
            <person name="McCallum B."/>
            <person name="Szabo L.J."/>
            <person name="Hulbert S."/>
            <person name="Chen X."/>
            <person name="Fellers J.P."/>
        </authorList>
    </citation>
    <scope>NUCLEOTIDE SEQUENCE</scope>
    <source>
        <strain evidence="4">Isolate 1-1 / race 1 (BBBD)</strain>
        <strain evidence="3">isolate 1-1 / race 1 (BBBD)</strain>
    </source>
</reference>
<gene>
    <name evidence="2" type="ORF">PTTG_10024</name>
</gene>
<reference evidence="2" key="1">
    <citation type="submission" date="2009-11" db="EMBL/GenBank/DDBJ databases">
        <authorList>
            <consortium name="The Broad Institute Genome Sequencing Platform"/>
            <person name="Ward D."/>
            <person name="Feldgarden M."/>
            <person name="Earl A."/>
            <person name="Young S.K."/>
            <person name="Zeng Q."/>
            <person name="Koehrsen M."/>
            <person name="Alvarado L."/>
            <person name="Berlin A."/>
            <person name="Bochicchio J."/>
            <person name="Borenstein D."/>
            <person name="Chapman S.B."/>
            <person name="Chen Z."/>
            <person name="Engels R."/>
            <person name="Freedman E."/>
            <person name="Gellesch M."/>
            <person name="Goldberg J."/>
            <person name="Griggs A."/>
            <person name="Gujja S."/>
            <person name="Heilman E."/>
            <person name="Heiman D."/>
            <person name="Hepburn T."/>
            <person name="Howarth C."/>
            <person name="Jen D."/>
            <person name="Larson L."/>
            <person name="Lewis B."/>
            <person name="Mehta T."/>
            <person name="Park D."/>
            <person name="Pearson M."/>
            <person name="Roberts A."/>
            <person name="Saif S."/>
            <person name="Shea T."/>
            <person name="Shenoy N."/>
            <person name="Sisk P."/>
            <person name="Stolte C."/>
            <person name="Sykes S."/>
            <person name="Thomson T."/>
            <person name="Walk T."/>
            <person name="White J."/>
            <person name="Yandava C."/>
            <person name="Izard J."/>
            <person name="Baranova O.V."/>
            <person name="Blanton J.M."/>
            <person name="Tanner A.C."/>
            <person name="Dewhirst F.E."/>
            <person name="Haas B."/>
            <person name="Nusbaum C."/>
            <person name="Birren B."/>
        </authorList>
    </citation>
    <scope>NUCLEOTIDE SEQUENCE [LARGE SCALE GENOMIC DNA]</scope>
    <source>
        <strain evidence="2">1-1 BBBD Race 1</strain>
    </source>
</reference>
<sequence length="357" mass="39435">MAKRASEKGQAGQALIFYQICAGLGGTVTGGQPINPTDAITNNQQLPNLDLASIIKAPTSLPPQEPRQAHQKADPPLLIPGFTVPTPNQHNSSRVRDYDEMAGVPQQAGTAVIFDDSAIPTNDELGFTPFFERRLIKFRAPLPLTIFNKAWQDKAILHTAEKRVKSDNGDTNRYTGYPYPNKYLQTYQEWSINHQGFLAAVRRIPSHANLAVWLVAHKQNADVIIWREGFMTALRYNIHVRNNALTHWVALPNGTLSVANFLLLRKEILLTVHAKAIRFGETDFPDNPYAAGACRFGWDPTTGQPPVKKEDQSAKTPLHLQHQSAKNGPKPGTDTPKGPSGSAQPQRQGGYKGSRWS</sequence>
<dbReference type="VEuPathDB" id="FungiDB:PTTG_10024"/>
<reference evidence="2" key="2">
    <citation type="submission" date="2016-05" db="EMBL/GenBank/DDBJ databases">
        <title>Comparative analysis highlights variable genome content of wheat rusts and divergence of the mating loci.</title>
        <authorList>
            <person name="Cuomo C.A."/>
            <person name="Bakkeren G."/>
            <person name="Szabo L."/>
            <person name="Khalil H."/>
            <person name="Joly D."/>
            <person name="Goldberg J."/>
            <person name="Young S."/>
            <person name="Zeng Q."/>
            <person name="Fellers J."/>
        </authorList>
    </citation>
    <scope>NUCLEOTIDE SEQUENCE [LARGE SCALE GENOMIC DNA]</scope>
    <source>
        <strain evidence="2">1-1 BBBD Race 1</strain>
    </source>
</reference>
<dbReference type="Proteomes" id="UP000005240">
    <property type="component" value="Unassembled WGS sequence"/>
</dbReference>
<reference evidence="3" key="4">
    <citation type="submission" date="2025-05" db="UniProtKB">
        <authorList>
            <consortium name="EnsemblFungi"/>
        </authorList>
    </citation>
    <scope>IDENTIFICATION</scope>
    <source>
        <strain evidence="3">isolate 1-1 / race 1 (BBBD)</strain>
    </source>
</reference>
<feature type="compositionally biased region" description="Low complexity" evidence="1">
    <location>
        <begin position="328"/>
        <end position="342"/>
    </location>
</feature>
<evidence type="ECO:0000313" key="4">
    <source>
        <dbReference type="Proteomes" id="UP000005240"/>
    </source>
</evidence>
<accession>A0A180GU93</accession>
<evidence type="ECO:0000313" key="3">
    <source>
        <dbReference type="EnsemblFungi" id="PTTG_10024-t43_1-p1"/>
    </source>
</evidence>
<organism evidence="2">
    <name type="scientific">Puccinia triticina (isolate 1-1 / race 1 (BBBD))</name>
    <name type="common">Brown leaf rust fungus</name>
    <dbReference type="NCBI Taxonomy" id="630390"/>
    <lineage>
        <taxon>Eukaryota</taxon>
        <taxon>Fungi</taxon>
        <taxon>Dikarya</taxon>
        <taxon>Basidiomycota</taxon>
        <taxon>Pucciniomycotina</taxon>
        <taxon>Pucciniomycetes</taxon>
        <taxon>Pucciniales</taxon>
        <taxon>Pucciniaceae</taxon>
        <taxon>Puccinia</taxon>
    </lineage>
</organism>
<feature type="region of interest" description="Disordered" evidence="1">
    <location>
        <begin position="300"/>
        <end position="357"/>
    </location>
</feature>
<evidence type="ECO:0000313" key="2">
    <source>
        <dbReference type="EMBL" id="OAV95533.1"/>
    </source>
</evidence>
<dbReference type="EMBL" id="ADAS02000028">
    <property type="protein sequence ID" value="OAV95533.1"/>
    <property type="molecule type" value="Genomic_DNA"/>
</dbReference>
<dbReference type="EnsemblFungi" id="PTTG_10024-t43_1">
    <property type="protein sequence ID" value="PTTG_10024-t43_1-p1"/>
    <property type="gene ID" value="PTTG_10024"/>
</dbReference>
<evidence type="ECO:0000256" key="1">
    <source>
        <dbReference type="SAM" id="MobiDB-lite"/>
    </source>
</evidence>
<name>A0A180GU93_PUCT1</name>
<protein>
    <submittedName>
        <fullName evidence="2 3">Uncharacterized protein</fullName>
    </submittedName>
</protein>
<keyword evidence="4" id="KW-1185">Reference proteome</keyword>